<dbReference type="Proteomes" id="UP001161247">
    <property type="component" value="Chromosome 6"/>
</dbReference>
<dbReference type="InterPro" id="IPR056988">
    <property type="entry name" value="Zn_ribbon_pln"/>
</dbReference>
<dbReference type="AlphaFoldDB" id="A0AAV1DUA2"/>
<dbReference type="InterPro" id="IPR036869">
    <property type="entry name" value="J_dom_sf"/>
</dbReference>
<dbReference type="SUPFAM" id="SSF46565">
    <property type="entry name" value="Chaperone J-domain"/>
    <property type="match status" value="1"/>
</dbReference>
<dbReference type="EMBL" id="OX459123">
    <property type="protein sequence ID" value="CAI9111461.1"/>
    <property type="molecule type" value="Genomic_DNA"/>
</dbReference>
<evidence type="ECO:0000313" key="4">
    <source>
        <dbReference type="Proteomes" id="UP001161247"/>
    </source>
</evidence>
<evidence type="ECO:0000259" key="2">
    <source>
        <dbReference type="Pfam" id="PF23551"/>
    </source>
</evidence>
<proteinExistence type="predicted"/>
<dbReference type="InterPro" id="IPR053052">
    <property type="entry name" value="Imprinting_Balance_Reg"/>
</dbReference>
<keyword evidence="4" id="KW-1185">Reference proteome</keyword>
<evidence type="ECO:0000256" key="1">
    <source>
        <dbReference type="SAM" id="MobiDB-lite"/>
    </source>
</evidence>
<name>A0AAV1DUA2_OLDCO</name>
<dbReference type="Pfam" id="PF23551">
    <property type="entry name" value="Zn_ribbon_20"/>
    <property type="match status" value="1"/>
</dbReference>
<organism evidence="3 4">
    <name type="scientific">Oldenlandia corymbosa var. corymbosa</name>
    <dbReference type="NCBI Taxonomy" id="529605"/>
    <lineage>
        <taxon>Eukaryota</taxon>
        <taxon>Viridiplantae</taxon>
        <taxon>Streptophyta</taxon>
        <taxon>Embryophyta</taxon>
        <taxon>Tracheophyta</taxon>
        <taxon>Spermatophyta</taxon>
        <taxon>Magnoliopsida</taxon>
        <taxon>eudicotyledons</taxon>
        <taxon>Gunneridae</taxon>
        <taxon>Pentapetalae</taxon>
        <taxon>asterids</taxon>
        <taxon>lamiids</taxon>
        <taxon>Gentianales</taxon>
        <taxon>Rubiaceae</taxon>
        <taxon>Rubioideae</taxon>
        <taxon>Spermacoceae</taxon>
        <taxon>Hedyotis-Oldenlandia complex</taxon>
        <taxon>Oldenlandia</taxon>
    </lineage>
</organism>
<evidence type="ECO:0000313" key="3">
    <source>
        <dbReference type="EMBL" id="CAI9111461.1"/>
    </source>
</evidence>
<reference evidence="3" key="1">
    <citation type="submission" date="2023-03" db="EMBL/GenBank/DDBJ databases">
        <authorList>
            <person name="Julca I."/>
        </authorList>
    </citation>
    <scope>NUCLEOTIDE SEQUENCE</scope>
</reference>
<feature type="domain" description="Zinc beta-ribbon" evidence="2">
    <location>
        <begin position="179"/>
        <end position="214"/>
    </location>
</feature>
<protein>
    <submittedName>
        <fullName evidence="3">OLC1v1011686C1</fullName>
    </submittedName>
</protein>
<accession>A0AAV1DUA2</accession>
<dbReference type="PANTHER" id="PTHR45496">
    <property type="entry name" value="CHAPERONE DNAJ-DOMAIN SUPERFAMILY PROTEIN"/>
    <property type="match status" value="1"/>
</dbReference>
<feature type="compositionally biased region" description="Basic and acidic residues" evidence="1">
    <location>
        <begin position="273"/>
        <end position="283"/>
    </location>
</feature>
<sequence>MRSSPPISLRFQASRYPTAFCHPDNMGSTARPDPSIDSLLDAAKHHLSHRSFEECRSYASKALDASPNHPAPAQLLAISSVLSVCSPPPSAAPTESPPDWYAVLGLPRFSQDLKFTRARFELLYGLVDPEKNPYPFAAEARGWVLKAGAALADPDLKSQFDQDLRTRKRDAGKVAGGTFWTVCPYCYFMYEYESVFLDCALRCYNPNCKRPFSAAAVAAAAAPRPDVVAKGKYVCGGFIPLGTNNAGDGGDEEWNWWEAFVTLGSGSGTVNESRQDDGQKSKTENPSGGVDLTEDGGKKAGEEIKKKGNDVKSTVWRKKQAATGKKKVMGKGIRAKWNSSPLAGEECGGEGMIFYRN</sequence>
<feature type="region of interest" description="Disordered" evidence="1">
    <location>
        <begin position="267"/>
        <end position="301"/>
    </location>
</feature>
<dbReference type="PANTHER" id="PTHR45496:SF12">
    <property type="entry name" value="J DOMAIN-CONTAINING PROTEIN"/>
    <property type="match status" value="1"/>
</dbReference>
<gene>
    <name evidence="3" type="ORF">OLC1_LOCUS18857</name>
</gene>